<organism evidence="2 3">
    <name type="scientific">Hyphomonas atlantica</name>
    <dbReference type="NCBI Taxonomy" id="1280948"/>
    <lineage>
        <taxon>Bacteria</taxon>
        <taxon>Pseudomonadati</taxon>
        <taxon>Pseudomonadota</taxon>
        <taxon>Alphaproteobacteria</taxon>
        <taxon>Hyphomonadales</taxon>
        <taxon>Hyphomonadaceae</taxon>
        <taxon>Hyphomonas</taxon>
    </lineage>
</organism>
<reference evidence="2 3" key="1">
    <citation type="journal article" date="2018" name="Nat. Biotechnol.">
        <title>A standardized bacterial taxonomy based on genome phylogeny substantially revises the tree of life.</title>
        <authorList>
            <person name="Parks D.H."/>
            <person name="Chuvochina M."/>
            <person name="Waite D.W."/>
            <person name="Rinke C."/>
            <person name="Skarshewski A."/>
            <person name="Chaumeil P.A."/>
            <person name="Hugenholtz P."/>
        </authorList>
    </citation>
    <scope>NUCLEOTIDE SEQUENCE [LARGE SCALE GENOMIC DNA]</scope>
    <source>
        <strain evidence="2">UBA10378</strain>
    </source>
</reference>
<dbReference type="AlphaFoldDB" id="A0A356W5Q3"/>
<name>A0A356W5Q3_9PROT</name>
<evidence type="ECO:0000313" key="2">
    <source>
        <dbReference type="EMBL" id="HBQ48355.1"/>
    </source>
</evidence>
<gene>
    <name evidence="2" type="ORF">DD728_05645</name>
</gene>
<protein>
    <submittedName>
        <fullName evidence="2">Uncharacterized protein</fullName>
    </submittedName>
</protein>
<evidence type="ECO:0000313" key="3">
    <source>
        <dbReference type="Proteomes" id="UP000263957"/>
    </source>
</evidence>
<keyword evidence="1" id="KW-1133">Transmembrane helix</keyword>
<dbReference type="Proteomes" id="UP000263957">
    <property type="component" value="Unassembled WGS sequence"/>
</dbReference>
<keyword evidence="1" id="KW-0472">Membrane</keyword>
<proteinExistence type="predicted"/>
<keyword evidence="1" id="KW-0812">Transmembrane</keyword>
<feature type="transmembrane region" description="Helical" evidence="1">
    <location>
        <begin position="50"/>
        <end position="75"/>
    </location>
</feature>
<accession>A0A356W5Q3</accession>
<evidence type="ECO:0000256" key="1">
    <source>
        <dbReference type="SAM" id="Phobius"/>
    </source>
</evidence>
<comment type="caution">
    <text evidence="2">The sequence shown here is derived from an EMBL/GenBank/DDBJ whole genome shotgun (WGS) entry which is preliminary data.</text>
</comment>
<dbReference type="EMBL" id="DOGS01000117">
    <property type="protein sequence ID" value="HBQ48355.1"/>
    <property type="molecule type" value="Genomic_DNA"/>
</dbReference>
<dbReference type="GeneID" id="92500696"/>
<dbReference type="RefSeq" id="WP_273240204.1">
    <property type="nucleotide sequence ID" value="NZ_CAMYIB010000016.1"/>
</dbReference>
<sequence>MTGLYTFMNEVNPSLARTRSMMNLATQTSVIGTYRDQPKTDTHGVSKWPVWLRILVIVCLSSALWTGIIAGVAAIL</sequence>